<dbReference type="Pfam" id="PF09722">
    <property type="entry name" value="Xre_MbcA_ParS_C"/>
    <property type="match status" value="1"/>
</dbReference>
<evidence type="ECO:0000313" key="3">
    <source>
        <dbReference type="Proteomes" id="UP000234190"/>
    </source>
</evidence>
<evidence type="ECO:0000313" key="2">
    <source>
        <dbReference type="EMBL" id="PLC49577.1"/>
    </source>
</evidence>
<gene>
    <name evidence="2" type="ORF">CR159_11610</name>
</gene>
<organism evidence="2 3">
    <name type="scientific">Pollutimonas subterranea</name>
    <dbReference type="NCBI Taxonomy" id="2045210"/>
    <lineage>
        <taxon>Bacteria</taxon>
        <taxon>Pseudomonadati</taxon>
        <taxon>Pseudomonadota</taxon>
        <taxon>Betaproteobacteria</taxon>
        <taxon>Burkholderiales</taxon>
        <taxon>Alcaligenaceae</taxon>
        <taxon>Pollutimonas</taxon>
    </lineage>
</organism>
<name>A0A2N4U3J6_9BURK</name>
<proteinExistence type="predicted"/>
<accession>A0A2N4U3J6</accession>
<keyword evidence="3" id="KW-1185">Reference proteome</keyword>
<dbReference type="AlphaFoldDB" id="A0A2N4U3J6"/>
<reference evidence="2 3" key="1">
    <citation type="submission" date="2017-10" db="EMBL/GenBank/DDBJ databases">
        <title>Two draft genome sequences of Pusillimonas sp. strains isolated from a nitrate- and radionuclide-contaminated groundwater in Russia.</title>
        <authorList>
            <person name="Grouzdev D.S."/>
            <person name="Tourova T.P."/>
            <person name="Goeva M.A."/>
            <person name="Babich T.L."/>
            <person name="Sokolova D.S."/>
            <person name="Abdullin R."/>
            <person name="Poltaraus A.B."/>
            <person name="Toshchakov S.V."/>
            <person name="Nazina T.N."/>
        </authorList>
    </citation>
    <scope>NUCLEOTIDE SEQUENCE [LARGE SCALE GENOMIC DNA]</scope>
    <source>
        <strain evidence="2 3">JR1/69-3-13</strain>
    </source>
</reference>
<dbReference type="Proteomes" id="UP000234190">
    <property type="component" value="Unassembled WGS sequence"/>
</dbReference>
<dbReference type="InterPro" id="IPR024467">
    <property type="entry name" value="Xre/MbcA/ParS-like_toxin-bd"/>
</dbReference>
<feature type="domain" description="Antitoxin Xre/MbcA/ParS-like toxin-binding" evidence="1">
    <location>
        <begin position="96"/>
        <end position="143"/>
    </location>
</feature>
<dbReference type="OrthoDB" id="8667193at2"/>
<dbReference type="RefSeq" id="WP_102074128.1">
    <property type="nucleotide sequence ID" value="NZ_PDNW01000009.1"/>
</dbReference>
<protein>
    <recommendedName>
        <fullName evidence="1">Antitoxin Xre/MbcA/ParS-like toxin-binding domain-containing protein</fullName>
    </recommendedName>
</protein>
<comment type="caution">
    <text evidence="2">The sequence shown here is derived from an EMBL/GenBank/DDBJ whole genome shotgun (WGS) entry which is preliminary data.</text>
</comment>
<dbReference type="EMBL" id="PDNW01000009">
    <property type="protein sequence ID" value="PLC49577.1"/>
    <property type="molecule type" value="Genomic_DNA"/>
</dbReference>
<sequence>MTTQTTQQNDNAFKNIAVPAKAFTDQAVYIQTVREGISGRVVKQAIEALGGNRELFIRLLNTTSANLNRYYHKKVLNRSDSEEVLDTLRVYRYALRIFGDENLAREWLATPIPALAGVPPLDLFDTFEGRTLVRTALRKLEHGEFS</sequence>
<evidence type="ECO:0000259" key="1">
    <source>
        <dbReference type="Pfam" id="PF09722"/>
    </source>
</evidence>